<proteinExistence type="predicted"/>
<name>A0A9W8GYK6_9FUNG</name>
<protein>
    <submittedName>
        <fullName evidence="1">Uncharacterized protein</fullName>
    </submittedName>
</protein>
<evidence type="ECO:0000313" key="1">
    <source>
        <dbReference type="EMBL" id="KAJ2751408.1"/>
    </source>
</evidence>
<sequence>MSAINKAKTLDIEIDEENIYSGEVLKMLSHAPYDGCAFPLVRRIVFLIATDDGLKEDMETESNMVAFAQRVKQMAPNVNDICVRPMDYDALRYNSSPIYGGLVVRLLLLAVRVQYGEPGEPVASVDLPSYDFRNIVHIKCTTENYDQDFIKPVHQNSTTLESDN</sequence>
<accession>A0A9W8GYK6</accession>
<evidence type="ECO:0000313" key="2">
    <source>
        <dbReference type="Proteomes" id="UP001140011"/>
    </source>
</evidence>
<dbReference type="AlphaFoldDB" id="A0A9W8GYK6"/>
<dbReference type="OrthoDB" id="5563566at2759"/>
<dbReference type="EMBL" id="JANBUH010000405">
    <property type="protein sequence ID" value="KAJ2751408.1"/>
    <property type="molecule type" value="Genomic_DNA"/>
</dbReference>
<reference evidence="1" key="1">
    <citation type="submission" date="2022-07" db="EMBL/GenBank/DDBJ databases">
        <title>Phylogenomic reconstructions and comparative analyses of Kickxellomycotina fungi.</title>
        <authorList>
            <person name="Reynolds N.K."/>
            <person name="Stajich J.E."/>
            <person name="Barry K."/>
            <person name="Grigoriev I.V."/>
            <person name="Crous P."/>
            <person name="Smith M.E."/>
        </authorList>
    </citation>
    <scope>NUCLEOTIDE SEQUENCE</scope>
    <source>
        <strain evidence="1">BCRC 34297</strain>
    </source>
</reference>
<organism evidence="1 2">
    <name type="scientific">Coemansia pectinata</name>
    <dbReference type="NCBI Taxonomy" id="1052879"/>
    <lineage>
        <taxon>Eukaryota</taxon>
        <taxon>Fungi</taxon>
        <taxon>Fungi incertae sedis</taxon>
        <taxon>Zoopagomycota</taxon>
        <taxon>Kickxellomycotina</taxon>
        <taxon>Kickxellomycetes</taxon>
        <taxon>Kickxellales</taxon>
        <taxon>Kickxellaceae</taxon>
        <taxon>Coemansia</taxon>
    </lineage>
</organism>
<comment type="caution">
    <text evidence="1">The sequence shown here is derived from an EMBL/GenBank/DDBJ whole genome shotgun (WGS) entry which is preliminary data.</text>
</comment>
<gene>
    <name evidence="1" type="ORF">GGI19_004502</name>
</gene>
<keyword evidence="2" id="KW-1185">Reference proteome</keyword>
<dbReference type="Proteomes" id="UP001140011">
    <property type="component" value="Unassembled WGS sequence"/>
</dbReference>